<dbReference type="InterPro" id="IPR049734">
    <property type="entry name" value="NudC-like_C"/>
</dbReference>
<sequence>MDYAFDHAQHDRTAHLRKDDAWRTAEPLRVMVIGGEHVATEGGKGIRWISIDEAPDGDWIYLGTKDGVHHAAVVVSGRVPKELEPVSLRILGPSVAPDEASLAVHAIGLSRWHETHQFCAKCGSPSEQAEAGHTRICPACGTHHFPRTDPAVIMLITDGDDRALLGRQPIWPEGRFSTLAGFVEPGETLDDAVRREVMEEVGIEVGKVTYAGSQPWPFPSSLMLGFFGEALSTDIKVDQNEIAEARWFTREEVTEMTASSDLLLPPNVSISRWLLQTWHGGVIHGKWA</sequence>
<dbReference type="Pfam" id="PF09297">
    <property type="entry name" value="Zn_ribbon_NUD"/>
    <property type="match status" value="1"/>
</dbReference>
<gene>
    <name evidence="11" type="ORF">J2X11_001124</name>
</gene>
<dbReference type="PANTHER" id="PTHR42904:SF6">
    <property type="entry name" value="NAD-CAPPED RNA HYDROLASE NUDT12"/>
    <property type="match status" value="1"/>
</dbReference>
<evidence type="ECO:0000313" key="11">
    <source>
        <dbReference type="EMBL" id="MDR7086285.1"/>
    </source>
</evidence>
<comment type="catalytic activity">
    <reaction evidence="9">
        <text>a 5'-end NAD(+)-phospho-ribonucleoside in mRNA + H2O = a 5'-end phospho-adenosine-phospho-ribonucleoside in mRNA + beta-nicotinamide D-ribonucleotide + 2 H(+)</text>
        <dbReference type="Rhea" id="RHEA:60876"/>
        <dbReference type="Rhea" id="RHEA-COMP:15698"/>
        <dbReference type="Rhea" id="RHEA-COMP:15719"/>
        <dbReference type="ChEBI" id="CHEBI:14649"/>
        <dbReference type="ChEBI" id="CHEBI:15377"/>
        <dbReference type="ChEBI" id="CHEBI:15378"/>
        <dbReference type="ChEBI" id="CHEBI:144029"/>
        <dbReference type="ChEBI" id="CHEBI:144051"/>
    </reaction>
    <physiologicalReaction direction="left-to-right" evidence="9">
        <dbReference type="Rhea" id="RHEA:60877"/>
    </physiologicalReaction>
</comment>
<evidence type="ECO:0000256" key="8">
    <source>
        <dbReference type="ARBA" id="ARBA00023027"/>
    </source>
</evidence>
<dbReference type="GO" id="GO:0016787">
    <property type="term" value="F:hydrolase activity"/>
    <property type="evidence" value="ECO:0007669"/>
    <property type="project" value="UniProtKB-KW"/>
</dbReference>
<dbReference type="Gene3D" id="3.90.79.20">
    <property type="match status" value="1"/>
</dbReference>
<evidence type="ECO:0000256" key="2">
    <source>
        <dbReference type="ARBA" id="ARBA00001947"/>
    </source>
</evidence>
<evidence type="ECO:0000256" key="6">
    <source>
        <dbReference type="ARBA" id="ARBA00022801"/>
    </source>
</evidence>
<dbReference type="CDD" id="cd03429">
    <property type="entry name" value="NUDIX_NADH_pyrophosphatase_Nudt13"/>
    <property type="match status" value="1"/>
</dbReference>
<comment type="caution">
    <text evidence="11">The sequence shown here is derived from an EMBL/GenBank/DDBJ whole genome shotgun (WGS) entry which is preliminary data.</text>
</comment>
<dbReference type="PANTHER" id="PTHR42904">
    <property type="entry name" value="NUDIX HYDROLASE, NUDC SUBFAMILY"/>
    <property type="match status" value="1"/>
</dbReference>
<evidence type="ECO:0000256" key="9">
    <source>
        <dbReference type="ARBA" id="ARBA00023679"/>
    </source>
</evidence>
<dbReference type="Gene3D" id="3.90.79.10">
    <property type="entry name" value="Nucleoside Triphosphate Pyrophosphohydrolase"/>
    <property type="match status" value="1"/>
</dbReference>
<dbReference type="InterPro" id="IPR020084">
    <property type="entry name" value="NUDIX_hydrolase_CS"/>
</dbReference>
<keyword evidence="12" id="KW-1185">Reference proteome</keyword>
<proteinExistence type="inferred from homology"/>
<dbReference type="InterPro" id="IPR050241">
    <property type="entry name" value="NAD-cap_RNA_hydrolase_NudC"/>
</dbReference>
<comment type="cofactor">
    <cofactor evidence="1">
        <name>Mg(2+)</name>
        <dbReference type="ChEBI" id="CHEBI:18420"/>
    </cofactor>
</comment>
<protein>
    <recommendedName>
        <fullName evidence="4">NAD(+) diphosphatase</fullName>
        <ecNumber evidence="4">3.6.1.22</ecNumber>
    </recommendedName>
</protein>
<dbReference type="EC" id="3.6.1.22" evidence="4"/>
<reference evidence="11 12" key="1">
    <citation type="submission" date="2023-07" db="EMBL/GenBank/DDBJ databases">
        <title>Sorghum-associated microbial communities from plants grown in Nebraska, USA.</title>
        <authorList>
            <person name="Schachtman D."/>
        </authorList>
    </citation>
    <scope>NUCLEOTIDE SEQUENCE [LARGE SCALE GENOMIC DNA]</scope>
    <source>
        <strain evidence="11 12">BE248</strain>
    </source>
</reference>
<evidence type="ECO:0000256" key="5">
    <source>
        <dbReference type="ARBA" id="ARBA00022723"/>
    </source>
</evidence>
<evidence type="ECO:0000313" key="12">
    <source>
        <dbReference type="Proteomes" id="UP001257739"/>
    </source>
</evidence>
<evidence type="ECO:0000259" key="10">
    <source>
        <dbReference type="PROSITE" id="PS51462"/>
    </source>
</evidence>
<dbReference type="RefSeq" id="WP_309967822.1">
    <property type="nucleotide sequence ID" value="NZ_JAVDWH010000001.1"/>
</dbReference>
<accession>A0ABU1UMC4</accession>
<dbReference type="NCBIfam" id="NF001299">
    <property type="entry name" value="PRK00241.1"/>
    <property type="match status" value="1"/>
</dbReference>
<dbReference type="SUPFAM" id="SSF55811">
    <property type="entry name" value="Nudix"/>
    <property type="match status" value="1"/>
</dbReference>
<dbReference type="InterPro" id="IPR015376">
    <property type="entry name" value="Znr_NADH_PPase"/>
</dbReference>
<comment type="cofactor">
    <cofactor evidence="2">
        <name>Zn(2+)</name>
        <dbReference type="ChEBI" id="CHEBI:29105"/>
    </cofactor>
</comment>
<keyword evidence="5" id="KW-0479">Metal-binding</keyword>
<dbReference type="PROSITE" id="PS51462">
    <property type="entry name" value="NUDIX"/>
    <property type="match status" value="1"/>
</dbReference>
<evidence type="ECO:0000256" key="3">
    <source>
        <dbReference type="ARBA" id="ARBA00009595"/>
    </source>
</evidence>
<feature type="domain" description="Nudix hydrolase" evidence="10">
    <location>
        <begin position="146"/>
        <end position="270"/>
    </location>
</feature>
<dbReference type="InterPro" id="IPR015797">
    <property type="entry name" value="NUDIX_hydrolase-like_dom_sf"/>
</dbReference>
<evidence type="ECO:0000256" key="7">
    <source>
        <dbReference type="ARBA" id="ARBA00022842"/>
    </source>
</evidence>
<keyword evidence="8" id="KW-0520">NAD</keyword>
<dbReference type="Pfam" id="PF00293">
    <property type="entry name" value="NUDIX"/>
    <property type="match status" value="1"/>
</dbReference>
<dbReference type="EMBL" id="JAVDWH010000001">
    <property type="protein sequence ID" value="MDR7086285.1"/>
    <property type="molecule type" value="Genomic_DNA"/>
</dbReference>
<evidence type="ECO:0000256" key="1">
    <source>
        <dbReference type="ARBA" id="ARBA00001946"/>
    </source>
</evidence>
<keyword evidence="7" id="KW-0460">Magnesium</keyword>
<name>A0ABU1UMC4_9ACTN</name>
<evidence type="ECO:0000256" key="4">
    <source>
        <dbReference type="ARBA" id="ARBA00012381"/>
    </source>
</evidence>
<dbReference type="InterPro" id="IPR000086">
    <property type="entry name" value="NUDIX_hydrolase_dom"/>
</dbReference>
<organism evidence="11 12">
    <name type="scientific">Aeromicrobium panaciterrae</name>
    <dbReference type="NCBI Taxonomy" id="363861"/>
    <lineage>
        <taxon>Bacteria</taxon>
        <taxon>Bacillati</taxon>
        <taxon>Actinomycetota</taxon>
        <taxon>Actinomycetes</taxon>
        <taxon>Propionibacteriales</taxon>
        <taxon>Nocardioidaceae</taxon>
        <taxon>Aeromicrobium</taxon>
    </lineage>
</organism>
<keyword evidence="6 11" id="KW-0378">Hydrolase</keyword>
<dbReference type="Proteomes" id="UP001257739">
    <property type="component" value="Unassembled WGS sequence"/>
</dbReference>
<dbReference type="PROSITE" id="PS00893">
    <property type="entry name" value="NUDIX_BOX"/>
    <property type="match status" value="1"/>
</dbReference>
<comment type="similarity">
    <text evidence="3">Belongs to the Nudix hydrolase family. NudC subfamily.</text>
</comment>